<dbReference type="Pfam" id="PF13365">
    <property type="entry name" value="Trypsin_2"/>
    <property type="match status" value="1"/>
</dbReference>
<dbReference type="AlphaFoldDB" id="A0A1Y6CPM0"/>
<keyword evidence="4" id="KW-1185">Reference proteome</keyword>
<accession>A0A1Y6CPM0</accession>
<proteinExistence type="predicted"/>
<name>A0A1Y6CPM0_9BACT</name>
<reference evidence="4" key="1">
    <citation type="submission" date="2017-04" db="EMBL/GenBank/DDBJ databases">
        <authorList>
            <person name="Varghese N."/>
            <person name="Submissions S."/>
        </authorList>
    </citation>
    <scope>NUCLEOTIDE SEQUENCE [LARGE SCALE GENOMIC DNA]</scope>
    <source>
        <strain evidence="4">RKEM611</strain>
    </source>
</reference>
<evidence type="ECO:0000256" key="1">
    <source>
        <dbReference type="SAM" id="MobiDB-lite"/>
    </source>
</evidence>
<organism evidence="3 4">
    <name type="scientific">Pseudobacteriovorax antillogorgiicola</name>
    <dbReference type="NCBI Taxonomy" id="1513793"/>
    <lineage>
        <taxon>Bacteria</taxon>
        <taxon>Pseudomonadati</taxon>
        <taxon>Bdellovibrionota</taxon>
        <taxon>Oligoflexia</taxon>
        <taxon>Oligoflexales</taxon>
        <taxon>Pseudobacteriovoracaceae</taxon>
        <taxon>Pseudobacteriovorax</taxon>
    </lineage>
</organism>
<evidence type="ECO:0000313" key="3">
    <source>
        <dbReference type="EMBL" id="SMF80694.1"/>
    </source>
</evidence>
<dbReference type="InterPro" id="IPR009003">
    <property type="entry name" value="Peptidase_S1_PA"/>
</dbReference>
<dbReference type="EMBL" id="FWZT01000035">
    <property type="protein sequence ID" value="SMF80694.1"/>
    <property type="molecule type" value="Genomic_DNA"/>
</dbReference>
<feature type="chain" id="PRO_5013391668" description="Trypsin-like peptidase domain-containing protein" evidence="2">
    <location>
        <begin position="20"/>
        <end position="463"/>
    </location>
</feature>
<feature type="region of interest" description="Disordered" evidence="1">
    <location>
        <begin position="441"/>
        <end position="463"/>
    </location>
</feature>
<gene>
    <name evidence="3" type="ORF">SAMN06296036_13543</name>
</gene>
<protein>
    <recommendedName>
        <fullName evidence="5">Trypsin-like peptidase domain-containing protein</fullName>
    </recommendedName>
</protein>
<keyword evidence="2" id="KW-0732">Signal</keyword>
<dbReference type="InterPro" id="IPR043504">
    <property type="entry name" value="Peptidase_S1_PA_chymotrypsin"/>
</dbReference>
<dbReference type="Proteomes" id="UP000192907">
    <property type="component" value="Unassembled WGS sequence"/>
</dbReference>
<dbReference type="SUPFAM" id="SSF50494">
    <property type="entry name" value="Trypsin-like serine proteases"/>
    <property type="match status" value="1"/>
</dbReference>
<dbReference type="Gene3D" id="2.40.10.10">
    <property type="entry name" value="Trypsin-like serine proteases"/>
    <property type="match status" value="1"/>
</dbReference>
<dbReference type="STRING" id="1513793.SAMN06296036_13543"/>
<feature type="signal peptide" evidence="2">
    <location>
        <begin position="1"/>
        <end position="19"/>
    </location>
</feature>
<dbReference type="RefSeq" id="WP_132325667.1">
    <property type="nucleotide sequence ID" value="NZ_FWZT01000035.1"/>
</dbReference>
<sequence length="463" mass="50708">MSKSLILLGSMLFSGSLMASVGTISSELRCTAFAVSNNEVMTAKHCWSPDVGGVFTYDEYEHRIVGVTEDYPESDVVRLEVDGYIWEYLELETEVLTVDNQISMIDRHGNVQQSEKYGFLNVDVDGEVTVQDGVFAHGIPAVPGNSGSPILKDGKVVGVHLGKVGQGMFYAADVSTLGYVEHKFAADKQAIQVIPFILKAGRACYSAPQCWGAVAGAAGYIAGLTNTMIDNYQQTQRELILQQMKNEEGQKNRDHELLKLEKQHGYDLQKEILKAQLAQKNGKGKDKADIKLDKPIPGQNGHTIFIVPRGGGSAGNEPIGPINGGPGTIVYECGSQRSIWNGKNPTVYYDRDWCVVIHGESEYSLSNDEFLASLMGGSIMKIWGDNWRVHGIPVVPGQQEWPKIEAYLRKAGLYKYNLKRLRAKILEHQGQVVQEYYRPTPPGSGGGIVSPPPNPDPGKVAIP</sequence>
<evidence type="ECO:0000313" key="4">
    <source>
        <dbReference type="Proteomes" id="UP000192907"/>
    </source>
</evidence>
<evidence type="ECO:0008006" key="5">
    <source>
        <dbReference type="Google" id="ProtNLM"/>
    </source>
</evidence>
<evidence type="ECO:0000256" key="2">
    <source>
        <dbReference type="SAM" id="SignalP"/>
    </source>
</evidence>